<comment type="subcellular location">
    <subcellularLocation>
        <location evidence="1">Membrane</location>
        <topology evidence="1">Multi-pass membrane protein</topology>
    </subcellularLocation>
</comment>
<keyword evidence="4 5" id="KW-0472">Membrane</keyword>
<name>A0A0F9MWQ7_9ZZZZ</name>
<evidence type="ECO:0000256" key="3">
    <source>
        <dbReference type="ARBA" id="ARBA00022989"/>
    </source>
</evidence>
<sequence length="258" mass="28134">MHPFFIALLLSTLAGLATTIGSLIAFFIRKPNKQVISFIMGFSAGVMILVSFVELLQQGIQTNGILVGMSFFLIGMMIMLLIDMKVSHYYEYEEEDSKTSQENKRQNQKNNLRKTSVLVALGVFIHNFPEGMATFIGALKDINLGILITTAIALHNIPEGIAVATTVASYDDSKLKPILWSFLSGISEPIGALIVGLFLFPFVTDYLLGAMLSLVGGFMIYISLDELLPMSRSLGKEHISILGIAAGMFAMSLSIAIL</sequence>
<keyword evidence="2 5" id="KW-0812">Transmembrane</keyword>
<evidence type="ECO:0000256" key="5">
    <source>
        <dbReference type="SAM" id="Phobius"/>
    </source>
</evidence>
<accession>A0A0F9MWQ7</accession>
<feature type="transmembrane region" description="Helical" evidence="5">
    <location>
        <begin position="65"/>
        <end position="82"/>
    </location>
</feature>
<feature type="transmembrane region" description="Helical" evidence="5">
    <location>
        <begin position="239"/>
        <end position="257"/>
    </location>
</feature>
<evidence type="ECO:0000256" key="1">
    <source>
        <dbReference type="ARBA" id="ARBA00004141"/>
    </source>
</evidence>
<dbReference type="NCBIfam" id="NF003243">
    <property type="entry name" value="PRK04201.1"/>
    <property type="match status" value="1"/>
</dbReference>
<organism evidence="6">
    <name type="scientific">marine sediment metagenome</name>
    <dbReference type="NCBI Taxonomy" id="412755"/>
    <lineage>
        <taxon>unclassified sequences</taxon>
        <taxon>metagenomes</taxon>
        <taxon>ecological metagenomes</taxon>
    </lineage>
</organism>
<reference evidence="6" key="1">
    <citation type="journal article" date="2015" name="Nature">
        <title>Complex archaea that bridge the gap between prokaryotes and eukaryotes.</title>
        <authorList>
            <person name="Spang A."/>
            <person name="Saw J.H."/>
            <person name="Jorgensen S.L."/>
            <person name="Zaremba-Niedzwiedzka K."/>
            <person name="Martijn J."/>
            <person name="Lind A.E."/>
            <person name="van Eijk R."/>
            <person name="Schleper C."/>
            <person name="Guy L."/>
            <person name="Ettema T.J."/>
        </authorList>
    </citation>
    <scope>NUCLEOTIDE SEQUENCE</scope>
</reference>
<evidence type="ECO:0008006" key="7">
    <source>
        <dbReference type="Google" id="ProtNLM"/>
    </source>
</evidence>
<gene>
    <name evidence="6" type="ORF">LCGC14_1333450</name>
</gene>
<dbReference type="PANTHER" id="PTHR11040:SF205">
    <property type="entry name" value="ZINC TRANSPORTER ZUPT"/>
    <property type="match status" value="1"/>
</dbReference>
<feature type="transmembrane region" description="Helical" evidence="5">
    <location>
        <begin position="35"/>
        <end position="53"/>
    </location>
</feature>
<dbReference type="AlphaFoldDB" id="A0A0F9MWQ7"/>
<dbReference type="PANTHER" id="PTHR11040">
    <property type="entry name" value="ZINC/IRON TRANSPORTER"/>
    <property type="match status" value="1"/>
</dbReference>
<feature type="transmembrane region" description="Helical" evidence="5">
    <location>
        <begin position="206"/>
        <end position="227"/>
    </location>
</feature>
<dbReference type="GO" id="GO:0016020">
    <property type="term" value="C:membrane"/>
    <property type="evidence" value="ECO:0007669"/>
    <property type="project" value="UniProtKB-SubCell"/>
</dbReference>
<comment type="caution">
    <text evidence="6">The sequence shown here is derived from an EMBL/GenBank/DDBJ whole genome shotgun (WGS) entry which is preliminary data.</text>
</comment>
<feature type="transmembrane region" description="Helical" evidence="5">
    <location>
        <begin position="6"/>
        <end position="28"/>
    </location>
</feature>
<evidence type="ECO:0000313" key="6">
    <source>
        <dbReference type="EMBL" id="KKM81075.1"/>
    </source>
</evidence>
<dbReference type="Pfam" id="PF02535">
    <property type="entry name" value="Zip"/>
    <property type="match status" value="1"/>
</dbReference>
<keyword evidence="3 5" id="KW-1133">Transmembrane helix</keyword>
<dbReference type="GO" id="GO:0005385">
    <property type="term" value="F:zinc ion transmembrane transporter activity"/>
    <property type="evidence" value="ECO:0007669"/>
    <property type="project" value="TreeGrafter"/>
</dbReference>
<evidence type="ECO:0000256" key="4">
    <source>
        <dbReference type="ARBA" id="ARBA00023136"/>
    </source>
</evidence>
<feature type="transmembrane region" description="Helical" evidence="5">
    <location>
        <begin position="178"/>
        <end position="200"/>
    </location>
</feature>
<protein>
    <recommendedName>
        <fullName evidence="7">Zinc transporter ZupT</fullName>
    </recommendedName>
</protein>
<dbReference type="EMBL" id="LAZR01008081">
    <property type="protein sequence ID" value="KKM81075.1"/>
    <property type="molecule type" value="Genomic_DNA"/>
</dbReference>
<evidence type="ECO:0000256" key="2">
    <source>
        <dbReference type="ARBA" id="ARBA00022692"/>
    </source>
</evidence>
<dbReference type="InterPro" id="IPR003689">
    <property type="entry name" value="ZIP"/>
</dbReference>
<proteinExistence type="predicted"/>